<dbReference type="InterPro" id="IPR027417">
    <property type="entry name" value="P-loop_NTPase"/>
</dbReference>
<protein>
    <recommendedName>
        <fullName evidence="2">NB-ARC domain-containing protein</fullName>
    </recommendedName>
</protein>
<dbReference type="GO" id="GO:0043531">
    <property type="term" value="F:ADP binding"/>
    <property type="evidence" value="ECO:0007669"/>
    <property type="project" value="InterPro"/>
</dbReference>
<accession>A0A022Q6F0</accession>
<name>A0A022Q6F0_ERYGU</name>
<dbReference type="Gene3D" id="1.20.5.4130">
    <property type="match status" value="1"/>
</dbReference>
<dbReference type="PANTHER" id="PTHR36766:SF53">
    <property type="entry name" value="DISEASE RESISTANCE PROTEIN RPP13-LIKE"/>
    <property type="match status" value="1"/>
</dbReference>
<evidence type="ECO:0000313" key="3">
    <source>
        <dbReference type="EMBL" id="EYU23526.1"/>
    </source>
</evidence>
<dbReference type="eggNOG" id="KOG4658">
    <property type="taxonomic scope" value="Eukaryota"/>
</dbReference>
<dbReference type="SUPFAM" id="SSF52540">
    <property type="entry name" value="P-loop containing nucleoside triphosphate hydrolases"/>
    <property type="match status" value="1"/>
</dbReference>
<keyword evidence="4" id="KW-1185">Reference proteome</keyword>
<dbReference type="PRINTS" id="PR00364">
    <property type="entry name" value="DISEASERSIST"/>
</dbReference>
<dbReference type="Gene3D" id="3.40.50.300">
    <property type="entry name" value="P-loop containing nucleotide triphosphate hydrolases"/>
    <property type="match status" value="1"/>
</dbReference>
<dbReference type="InterPro" id="IPR002182">
    <property type="entry name" value="NB-ARC"/>
</dbReference>
<keyword evidence="1" id="KW-0611">Plant defense</keyword>
<gene>
    <name evidence="3" type="ORF">MIMGU_mgv1a020318mg</name>
</gene>
<organism evidence="3 4">
    <name type="scientific">Erythranthe guttata</name>
    <name type="common">Yellow monkey flower</name>
    <name type="synonym">Mimulus guttatus</name>
    <dbReference type="NCBI Taxonomy" id="4155"/>
    <lineage>
        <taxon>Eukaryota</taxon>
        <taxon>Viridiplantae</taxon>
        <taxon>Streptophyta</taxon>
        <taxon>Embryophyta</taxon>
        <taxon>Tracheophyta</taxon>
        <taxon>Spermatophyta</taxon>
        <taxon>Magnoliopsida</taxon>
        <taxon>eudicotyledons</taxon>
        <taxon>Gunneridae</taxon>
        <taxon>Pentapetalae</taxon>
        <taxon>asterids</taxon>
        <taxon>lamiids</taxon>
        <taxon>Lamiales</taxon>
        <taxon>Phrymaceae</taxon>
        <taxon>Erythranthe</taxon>
    </lineage>
</organism>
<dbReference type="AlphaFoldDB" id="A0A022Q6F0"/>
<dbReference type="Pfam" id="PF00931">
    <property type="entry name" value="NB-ARC"/>
    <property type="match status" value="1"/>
</dbReference>
<dbReference type="PhylomeDB" id="A0A022Q6F0"/>
<evidence type="ECO:0000313" key="4">
    <source>
        <dbReference type="Proteomes" id="UP000030748"/>
    </source>
</evidence>
<dbReference type="STRING" id="4155.A0A022Q6F0"/>
<dbReference type="PANTHER" id="PTHR36766">
    <property type="entry name" value="PLANT BROAD-SPECTRUM MILDEW RESISTANCE PROTEIN RPW8"/>
    <property type="match status" value="1"/>
</dbReference>
<reference evidence="3 4" key="1">
    <citation type="journal article" date="2013" name="Proc. Natl. Acad. Sci. U.S.A.">
        <title>Fine-scale variation in meiotic recombination in Mimulus inferred from population shotgun sequencing.</title>
        <authorList>
            <person name="Hellsten U."/>
            <person name="Wright K.M."/>
            <person name="Jenkins J."/>
            <person name="Shu S."/>
            <person name="Yuan Y."/>
            <person name="Wessler S.R."/>
            <person name="Schmutz J."/>
            <person name="Willis J.H."/>
            <person name="Rokhsar D.S."/>
        </authorList>
    </citation>
    <scope>NUCLEOTIDE SEQUENCE [LARGE SCALE GENOMIC DNA]</scope>
    <source>
        <strain evidence="4">cv. DUN x IM62</strain>
    </source>
</reference>
<sequence length="343" mass="39602">MAYAAVISLKKTVQHLLNSSHISIVLIHSSRQIMEHLYEEVSRGKVNCLDEQIIEAVSKLENTINSHVSNQFLSQSSEQTDHPPLISFSVDLLELKQDVDSSIQMAKTMKADYRREIWNESPEEEDYDYGRFDGNGYSKMVGLTNQFIRIKDELTTNYSVRDTTSLVGMAGIGKTALAKKLFHDPLDWSHYETRAFVTMGPKRKLENVFLDILKQVSHDQFDGKLTFTERDQGKLHGLKMMMRNSLKDWKYLIALDDVWHNERFLSECFPDDTNGSRVLVTTRLPQSLTCLKFPYYMIWFLDKKESWDLLCEKVFGERESCSYELEKAGKKIAENCEGLPPQS</sequence>
<dbReference type="GO" id="GO:0006952">
    <property type="term" value="P:defense response"/>
    <property type="evidence" value="ECO:0007669"/>
    <property type="project" value="UniProtKB-KW"/>
</dbReference>
<dbReference type="EMBL" id="KI632161">
    <property type="protein sequence ID" value="EYU23526.1"/>
    <property type="molecule type" value="Genomic_DNA"/>
</dbReference>
<evidence type="ECO:0000259" key="2">
    <source>
        <dbReference type="Pfam" id="PF00931"/>
    </source>
</evidence>
<feature type="domain" description="NB-ARC" evidence="2">
    <location>
        <begin position="149"/>
        <end position="317"/>
    </location>
</feature>
<evidence type="ECO:0000256" key="1">
    <source>
        <dbReference type="ARBA" id="ARBA00022821"/>
    </source>
</evidence>
<dbReference type="Proteomes" id="UP000030748">
    <property type="component" value="Unassembled WGS sequence"/>
</dbReference>
<proteinExistence type="predicted"/>